<dbReference type="PROSITE" id="PS50089">
    <property type="entry name" value="ZF_RING_2"/>
    <property type="match status" value="1"/>
</dbReference>
<feature type="domain" description="SWIM-type" evidence="4">
    <location>
        <begin position="276"/>
        <end position="308"/>
    </location>
</feature>
<organism evidence="5 6">
    <name type="scientific">Aspergillus phoenicis ATCC 13157</name>
    <dbReference type="NCBI Taxonomy" id="1353007"/>
    <lineage>
        <taxon>Eukaryota</taxon>
        <taxon>Fungi</taxon>
        <taxon>Dikarya</taxon>
        <taxon>Ascomycota</taxon>
        <taxon>Pezizomycotina</taxon>
        <taxon>Eurotiomycetes</taxon>
        <taxon>Eurotiomycetidae</taxon>
        <taxon>Eurotiales</taxon>
        <taxon>Aspergillaceae</taxon>
        <taxon>Aspergillus</taxon>
    </lineage>
</organism>
<feature type="compositionally biased region" description="Low complexity" evidence="2">
    <location>
        <begin position="151"/>
        <end position="160"/>
    </location>
</feature>
<feature type="compositionally biased region" description="Polar residues" evidence="2">
    <location>
        <begin position="128"/>
        <end position="142"/>
    </location>
</feature>
<name>A0A370P4M5_ASPPH</name>
<reference evidence="5 6" key="1">
    <citation type="submission" date="2018-07" db="EMBL/GenBank/DDBJ databases">
        <title>Section-level genome sequencing of Aspergillus section Nigri to investigate inter- and intra-species variation.</title>
        <authorList>
            <consortium name="DOE Joint Genome Institute"/>
            <person name="Vesth T.C."/>
            <person name="Nybo J.L."/>
            <person name="Theobald S."/>
            <person name="Frisvad J.C."/>
            <person name="Larsen T.O."/>
            <person name="Nielsen K.F."/>
            <person name="Hoof J.B."/>
            <person name="Brandl J."/>
            <person name="Salamov A."/>
            <person name="Riley R."/>
            <person name="Gladden J.M."/>
            <person name="Phatale P."/>
            <person name="Nielsen M.T."/>
            <person name="Lyhne E.K."/>
            <person name="Kogle M.E."/>
            <person name="Strasser K."/>
            <person name="McDonnell E."/>
            <person name="Barry K."/>
            <person name="Clum A."/>
            <person name="Chen C."/>
            <person name="Nolan M."/>
            <person name="Sandor L."/>
            <person name="Kuo A."/>
            <person name="Lipzen A."/>
            <person name="Hainaut M."/>
            <person name="Drula E."/>
            <person name="Tsang A."/>
            <person name="Magnuson J.K."/>
            <person name="Henrissat B."/>
            <person name="Wiebenga A."/>
            <person name="Simmons B.A."/>
            <person name="Makela M.R."/>
            <person name="De vries R.P."/>
            <person name="Grigoriev I.V."/>
            <person name="Mortensen U.H."/>
            <person name="Baker S.E."/>
            <person name="Andersen M.R."/>
        </authorList>
    </citation>
    <scope>NUCLEOTIDE SEQUENCE [LARGE SCALE GENOMIC DNA]</scope>
    <source>
        <strain evidence="5 6">ATCC 13157</strain>
    </source>
</reference>
<dbReference type="CDD" id="cd16494">
    <property type="entry name" value="RING-CH-C4HC3_ZSWM2"/>
    <property type="match status" value="1"/>
</dbReference>
<dbReference type="InterPro" id="IPR039903">
    <property type="entry name" value="Zswim2"/>
</dbReference>
<accession>A0A370P4M5</accession>
<sequence length="470" mass="51782">MEGCDCELIQSQTRRHSVVISAALASGKQAKWGKPSKPPHRYSRTIGSSLVRLELIAPISYSHQANGDIRNIPRIVNGAYSVDIDARGRLLHTTESRHRDCSLSCYVSFLTLSSLWPRIASGFRMGVTRTTPSRQQHASASTPKDARATRSRAVASTPTSSRKRKANDQNVTSSTSSKKSRRSAPNVPTKDSVEVVDLTGETPSPPKKRARASASYDEPAPERRLRRFRSHPPSSYLDRAARALSQRMFVVGHAVTEVDGAPEISFDIVGTTGNIYKTTIGKVPTCSCPDARKGNQCKHICYVLVKALRAPQHLQYQLAFLSSELREMYNGSPISREQSNAEENKDGNRKPVEGDCPICFMEFEPDKEEIVWCRAACGNNIHKTCFQKWAATQQAQGVRCVYCRSPWQADAANLNLDELVKGASVDSDGYVNVADQIGLSGIRGMRPTLLFNISSLLGAPAIVSLWFATW</sequence>
<feature type="region of interest" description="Disordered" evidence="2">
    <location>
        <begin position="128"/>
        <end position="233"/>
    </location>
</feature>
<evidence type="ECO:0000256" key="2">
    <source>
        <dbReference type="SAM" id="MobiDB-lite"/>
    </source>
</evidence>
<evidence type="ECO:0000259" key="4">
    <source>
        <dbReference type="PROSITE" id="PS50966"/>
    </source>
</evidence>
<dbReference type="SUPFAM" id="SSF57850">
    <property type="entry name" value="RING/U-box"/>
    <property type="match status" value="1"/>
</dbReference>
<dbReference type="PANTHER" id="PTHR21540">
    <property type="entry name" value="RING FINGER AND SWIM DOMAIN-CONTAINING PROTEIN 2"/>
    <property type="match status" value="1"/>
</dbReference>
<keyword evidence="1" id="KW-0863">Zinc-finger</keyword>
<dbReference type="InterPro" id="IPR007527">
    <property type="entry name" value="Znf_SWIM"/>
</dbReference>
<evidence type="ECO:0008006" key="7">
    <source>
        <dbReference type="Google" id="ProtNLM"/>
    </source>
</evidence>
<evidence type="ECO:0000259" key="3">
    <source>
        <dbReference type="PROSITE" id="PS50089"/>
    </source>
</evidence>
<proteinExistence type="predicted"/>
<dbReference type="InterPro" id="IPR013083">
    <property type="entry name" value="Znf_RING/FYVE/PHD"/>
</dbReference>
<dbReference type="EMBL" id="KZ851876">
    <property type="protein sequence ID" value="RDK36813.1"/>
    <property type="molecule type" value="Genomic_DNA"/>
</dbReference>
<protein>
    <recommendedName>
        <fullName evidence="7">RING finger domain protein</fullName>
    </recommendedName>
</protein>
<dbReference type="GO" id="GO:0008270">
    <property type="term" value="F:zinc ion binding"/>
    <property type="evidence" value="ECO:0007669"/>
    <property type="project" value="UniProtKB-KW"/>
</dbReference>
<evidence type="ECO:0000313" key="6">
    <source>
        <dbReference type="Proteomes" id="UP000254937"/>
    </source>
</evidence>
<dbReference type="GO" id="GO:0061630">
    <property type="term" value="F:ubiquitin protein ligase activity"/>
    <property type="evidence" value="ECO:0007669"/>
    <property type="project" value="InterPro"/>
</dbReference>
<dbReference type="AlphaFoldDB" id="A0A370P4M5"/>
<keyword evidence="1" id="KW-0862">Zinc</keyword>
<keyword evidence="6" id="KW-1185">Reference proteome</keyword>
<dbReference type="InterPro" id="IPR001841">
    <property type="entry name" value="Znf_RING"/>
</dbReference>
<gene>
    <name evidence="5" type="ORF">M752DRAFT_110306</name>
</gene>
<evidence type="ECO:0000313" key="5">
    <source>
        <dbReference type="EMBL" id="RDK36813.1"/>
    </source>
</evidence>
<feature type="domain" description="RING-type" evidence="3">
    <location>
        <begin position="356"/>
        <end position="404"/>
    </location>
</feature>
<dbReference type="PANTHER" id="PTHR21540:SF0">
    <property type="entry name" value="PHD FAMILY PROTEIN"/>
    <property type="match status" value="1"/>
</dbReference>
<dbReference type="Gene3D" id="3.30.40.10">
    <property type="entry name" value="Zinc/RING finger domain, C3HC4 (zinc finger)"/>
    <property type="match status" value="1"/>
</dbReference>
<dbReference type="Proteomes" id="UP000254937">
    <property type="component" value="Unassembled WGS sequence"/>
</dbReference>
<dbReference type="Pfam" id="PF13639">
    <property type="entry name" value="zf-RING_2"/>
    <property type="match status" value="1"/>
</dbReference>
<keyword evidence="1" id="KW-0479">Metal-binding</keyword>
<evidence type="ECO:0000256" key="1">
    <source>
        <dbReference type="PROSITE-ProRule" id="PRU00175"/>
    </source>
</evidence>
<dbReference type="PROSITE" id="PS50966">
    <property type="entry name" value="ZF_SWIM"/>
    <property type="match status" value="1"/>
</dbReference>